<dbReference type="AlphaFoldDB" id="F5REH0"/>
<name>F5REH0_METUF</name>
<reference evidence="2 3" key="1">
    <citation type="journal article" date="2011" name="J. Bacteriol.">
        <title>Genome sequence of Methyloversatilis universalis FAM5T, a methylotrophic representative of the order Rhodocyclales.</title>
        <authorList>
            <person name="Kittichotirat W."/>
            <person name="Good N.M."/>
            <person name="Hall R."/>
            <person name="Bringel F."/>
            <person name="Lajus A."/>
            <person name="Medigue C."/>
            <person name="Smalley N.E."/>
            <person name="Beck D."/>
            <person name="Bumgarner R."/>
            <person name="Vuilleumier S."/>
            <person name="Kalyuzhnaya M.G."/>
        </authorList>
    </citation>
    <scope>NUCLEOTIDE SEQUENCE [LARGE SCALE GENOMIC DNA]</scope>
    <source>
        <strain evidence="3">ATCC BAA-1314 / JCM 13912 / FAM5</strain>
    </source>
</reference>
<protein>
    <recommendedName>
        <fullName evidence="1">Nitrate/nitrite sensing protein domain-containing protein</fullName>
    </recommendedName>
</protein>
<evidence type="ECO:0000313" key="2">
    <source>
        <dbReference type="EMBL" id="EGK71301.1"/>
    </source>
</evidence>
<organism evidence="2 3">
    <name type="scientific">Methyloversatilis universalis (strain ATCC BAA-1314 / DSM 25237 / JCM 13912 / CCUG 52030 / FAM5)</name>
    <dbReference type="NCBI Taxonomy" id="1000565"/>
    <lineage>
        <taxon>Bacteria</taxon>
        <taxon>Pseudomonadati</taxon>
        <taxon>Pseudomonadota</taxon>
        <taxon>Betaproteobacteria</taxon>
        <taxon>Nitrosomonadales</taxon>
        <taxon>Sterolibacteriaceae</taxon>
        <taxon>Methyloversatilis</taxon>
    </lineage>
</organism>
<evidence type="ECO:0000259" key="1">
    <source>
        <dbReference type="Pfam" id="PF08376"/>
    </source>
</evidence>
<dbReference type="Proteomes" id="UP000005019">
    <property type="component" value="Unassembled WGS sequence"/>
</dbReference>
<keyword evidence="3" id="KW-1185">Reference proteome</keyword>
<dbReference type="RefSeq" id="WP_008062519.1">
    <property type="nucleotide sequence ID" value="NZ_AFHG01000052.1"/>
</dbReference>
<evidence type="ECO:0000313" key="3">
    <source>
        <dbReference type="Proteomes" id="UP000005019"/>
    </source>
</evidence>
<feature type="domain" description="Nitrate/nitrite sensing protein" evidence="1">
    <location>
        <begin position="52"/>
        <end position="283"/>
    </location>
</feature>
<dbReference type="EMBL" id="AFHG01000052">
    <property type="protein sequence ID" value="EGK71301.1"/>
    <property type="molecule type" value="Genomic_DNA"/>
</dbReference>
<sequence length="300" mass="32030">MLSGALILVAVLLLTVLLAWGLERAEAPSDLPPGSPAERARRALGDCERVLALIHALQQHRGMSVAWLSGDRGFESLLRAKRRDVGQLLQTLEPVAQKEEGYDADACISRAELSLLASQWMDLCDTIENAAQRPDPEDSITRHSLLVARALGWLESLGLRRVGPVLGDDQAGLLSTWVSTLPALGEHLGQARAIGSGAAARGRCTPAERLRLHFLASRAESLMHQAVVDTPRLPAALPAIERVVRLLGVLRSDLLEGQPPGAERYFAEATAAIDAVYAWMQGCEDALAPTLAARAGAGSA</sequence>
<dbReference type="OrthoDB" id="9180266at2"/>
<proteinExistence type="predicted"/>
<dbReference type="Pfam" id="PF08376">
    <property type="entry name" value="NIT"/>
    <property type="match status" value="1"/>
</dbReference>
<gene>
    <name evidence="2" type="ORF">METUNv1_02691</name>
</gene>
<dbReference type="eggNOG" id="COG0840">
    <property type="taxonomic scope" value="Bacteria"/>
</dbReference>
<comment type="caution">
    <text evidence="2">The sequence shown here is derived from an EMBL/GenBank/DDBJ whole genome shotgun (WGS) entry which is preliminary data.</text>
</comment>
<accession>F5REH0</accession>
<dbReference type="InterPro" id="IPR013587">
    <property type="entry name" value="Nitrate/nitrite_sensing"/>
</dbReference>
<dbReference type="STRING" id="1000565.METUNv1_02691"/>